<dbReference type="AlphaFoldDB" id="A0A9P6DH23"/>
<sequence>MVRGNSERSPETSRLNTSHVEPLGSVGEGGRGLSICIRAPSLVPRLDHLSKILPARVQHILMYSHSVFTEIALTKPQGDLIPNLRNLACSPYSLCDFIPFTSQPTSRRSDYWSFTGMILPKLQIFEYEYTERSLDVLLNPLSSLTELEIAPATLTSCVMHALACLPDLEHIRSTHRWPTRTTNQLPHPPVDTSERFTSLRVLETSANSTTYANSCSSQMPSRPENLRFSEIISSCYPQLGALHLGIAAAVMDAPRRYRWPHGIYLRRSAASVV</sequence>
<feature type="compositionally biased region" description="Basic and acidic residues" evidence="1">
    <location>
        <begin position="1"/>
        <end position="11"/>
    </location>
</feature>
<evidence type="ECO:0000313" key="2">
    <source>
        <dbReference type="EMBL" id="KAF9495910.1"/>
    </source>
</evidence>
<comment type="caution">
    <text evidence="2">The sequence shown here is derived from an EMBL/GenBank/DDBJ whole genome shotgun (WGS) entry which is preliminary data.</text>
</comment>
<accession>A0A9P6DH23</accession>
<reference evidence="2" key="1">
    <citation type="submission" date="2020-11" db="EMBL/GenBank/DDBJ databases">
        <authorList>
            <consortium name="DOE Joint Genome Institute"/>
            <person name="Ahrendt S."/>
            <person name="Riley R."/>
            <person name="Andreopoulos W."/>
            <person name="Labutti K."/>
            <person name="Pangilinan J."/>
            <person name="Ruiz-Duenas F.J."/>
            <person name="Barrasa J.M."/>
            <person name="Sanchez-Garcia M."/>
            <person name="Camarero S."/>
            <person name="Miyauchi S."/>
            <person name="Serrano A."/>
            <person name="Linde D."/>
            <person name="Babiker R."/>
            <person name="Drula E."/>
            <person name="Ayuso-Fernandez I."/>
            <person name="Pacheco R."/>
            <person name="Padilla G."/>
            <person name="Ferreira P."/>
            <person name="Barriuso J."/>
            <person name="Kellner H."/>
            <person name="Castanera R."/>
            <person name="Alfaro M."/>
            <person name="Ramirez L."/>
            <person name="Pisabarro A.G."/>
            <person name="Kuo A."/>
            <person name="Tritt A."/>
            <person name="Lipzen A."/>
            <person name="He G."/>
            <person name="Yan M."/>
            <person name="Ng V."/>
            <person name="Cullen D."/>
            <person name="Martin F."/>
            <person name="Rosso M.-N."/>
            <person name="Henrissat B."/>
            <person name="Hibbett D."/>
            <person name="Martinez A.T."/>
            <person name="Grigoriev I.V."/>
        </authorList>
    </citation>
    <scope>NUCLEOTIDE SEQUENCE</scope>
    <source>
        <strain evidence="2">ATCC 90797</strain>
    </source>
</reference>
<dbReference type="Proteomes" id="UP000807025">
    <property type="component" value="Unassembled WGS sequence"/>
</dbReference>
<organism evidence="2 3">
    <name type="scientific">Pleurotus eryngii</name>
    <name type="common">Boletus of the steppes</name>
    <dbReference type="NCBI Taxonomy" id="5323"/>
    <lineage>
        <taxon>Eukaryota</taxon>
        <taxon>Fungi</taxon>
        <taxon>Dikarya</taxon>
        <taxon>Basidiomycota</taxon>
        <taxon>Agaricomycotina</taxon>
        <taxon>Agaricomycetes</taxon>
        <taxon>Agaricomycetidae</taxon>
        <taxon>Agaricales</taxon>
        <taxon>Pleurotineae</taxon>
        <taxon>Pleurotaceae</taxon>
        <taxon>Pleurotus</taxon>
    </lineage>
</organism>
<evidence type="ECO:0000313" key="3">
    <source>
        <dbReference type="Proteomes" id="UP000807025"/>
    </source>
</evidence>
<gene>
    <name evidence="2" type="ORF">BDN71DRAFT_806780</name>
</gene>
<feature type="region of interest" description="Disordered" evidence="1">
    <location>
        <begin position="1"/>
        <end position="25"/>
    </location>
</feature>
<dbReference type="OrthoDB" id="2447803at2759"/>
<protein>
    <submittedName>
        <fullName evidence="2">Uncharacterized protein</fullName>
    </submittedName>
</protein>
<keyword evidence="3" id="KW-1185">Reference proteome</keyword>
<proteinExistence type="predicted"/>
<name>A0A9P6DH23_PLEER</name>
<dbReference type="EMBL" id="MU154557">
    <property type="protein sequence ID" value="KAF9495910.1"/>
    <property type="molecule type" value="Genomic_DNA"/>
</dbReference>
<evidence type="ECO:0000256" key="1">
    <source>
        <dbReference type="SAM" id="MobiDB-lite"/>
    </source>
</evidence>